<dbReference type="GO" id="GO:0030246">
    <property type="term" value="F:carbohydrate binding"/>
    <property type="evidence" value="ECO:0007669"/>
    <property type="project" value="InterPro"/>
</dbReference>
<dbReference type="InterPro" id="IPR012334">
    <property type="entry name" value="Pectin_lyas_fold"/>
</dbReference>
<organism evidence="3 4">
    <name type="scientific">Methanococcoides alaskense</name>
    <dbReference type="NCBI Taxonomy" id="325778"/>
    <lineage>
        <taxon>Archaea</taxon>
        <taxon>Methanobacteriati</taxon>
        <taxon>Methanobacteriota</taxon>
        <taxon>Stenosarchaea group</taxon>
        <taxon>Methanomicrobia</taxon>
        <taxon>Methanosarcinales</taxon>
        <taxon>Methanosarcinaceae</taxon>
        <taxon>Methanococcoides</taxon>
    </lineage>
</organism>
<dbReference type="AlphaFoldDB" id="A0AA90U036"/>
<dbReference type="GO" id="GO:0016020">
    <property type="term" value="C:membrane"/>
    <property type="evidence" value="ECO:0007669"/>
    <property type="project" value="InterPro"/>
</dbReference>
<dbReference type="SUPFAM" id="SSF49384">
    <property type="entry name" value="Carbohydrate-binding domain"/>
    <property type="match status" value="1"/>
</dbReference>
<dbReference type="InterPro" id="IPR008965">
    <property type="entry name" value="CBM2/CBM3_carb-bd_dom_sf"/>
</dbReference>
<dbReference type="InterPro" id="IPR016134">
    <property type="entry name" value="Dockerin_dom"/>
</dbReference>
<reference evidence="3 4" key="1">
    <citation type="submission" date="2023-07" db="EMBL/GenBank/DDBJ databases">
        <title>Genomic Encyclopedia of Type Strains, Phase IV (KMG-IV): sequencing the most valuable type-strain genomes for metagenomic binning, comparative biology and taxonomic classification.</title>
        <authorList>
            <person name="Goeker M."/>
        </authorList>
    </citation>
    <scope>NUCLEOTIDE SEQUENCE [LARGE SCALE GENOMIC DNA]</scope>
    <source>
        <strain evidence="3 4">DSM 17273</strain>
    </source>
</reference>
<dbReference type="Pfam" id="PF00963">
    <property type="entry name" value="Cohesin"/>
    <property type="match status" value="1"/>
</dbReference>
<accession>A0AA90U036</accession>
<keyword evidence="4" id="KW-1185">Reference proteome</keyword>
<dbReference type="SUPFAM" id="SSF49313">
    <property type="entry name" value="Cadherin-like"/>
    <property type="match status" value="1"/>
</dbReference>
<sequence>MCSKKINFPLNIRCLLLFLFSVFILVPNVSANIDYVAAYNVIYVEDEQYVNLVDIYNDINDKSLINVMNGDIWTINAAIYSKNSTVSITDSEASEVRLTGNSDQTKLLYGWDDSDVFRIKNVHLTGWNLTSSMPEVRGGLILHNPEFNNVTVRNTTAIQIYGHPIGNLSNITTINTRTLWLDNVNDTYVYNIQIEDLQSASGDGLYIFNSDNLTMYNISVVNLPKSTESGILLDTVSNSELYDVFVEHIGDSLDEGSAGLGVSLTKGYNNYIHDIYINDTGWSGLGISGGERFIRAENIVVRNYGHNGLDIHPCNDAIINNISIYDSVRGNNILITAGYHDNPSASNITINNIYSEGAGVIIQNNVSDVTITNLTQIDGGIGMGDAKNITVINATFTNTTNFANPWFNKISLYELDGVIVKKSTIIDASINCLDSDKAIDPKFINVEYDVLWGSDNISVYKYPDIIVQNSTGSAIANADVLFVNDLVQTVDGYGNYKNIFSTIHTGRLPLPEDDRFSSPAIVEFYRSSDSLQYPQYDVVVTTQVSDSLSLTGVIPDSTWYRSDPNIPTYTITAIILDDSTGPQVTGFAPAEFNPFNMGDTKKFQVWTDEDLTTMKWFVDGELVSQNSLEYTWTVPDEDGHTITFEGTNSSGTITKTWDINSGSGNVMPAISSIFPGTSTLSQEFGTSTDFSVIADQSMTSMVWYKNDEIIAEGAMATTVDWEESGVYDIRFTASNDNGFISRLWEVLVDSNDGATSIMISSSTQVVAPNQPFTIDISIDPSEPITGAQFDLLFDGQLVTVDSVIEGDLFSQDGASTLFNIGTTNNLDGIITDVYCSILGASPVSSEGAMASITFTAGSTAGIAELGLSDVVISNANSEQAPRTVSGTTVVIDTAPVLTSIGDRTVDGESSLSFVTSGSDADGDSLTYSVTGLPSGASFDTVSGIFSWTPSVGQAGTYTITFEVTDGYIADSESISIIVESHPRWDVNRDGMVNILDVTLVGQNMGTENINPNSDVYQDGEVNVQDVTLVAQYFGETVK</sequence>
<dbReference type="GO" id="GO:0000272">
    <property type="term" value="P:polysaccharide catabolic process"/>
    <property type="evidence" value="ECO:0007669"/>
    <property type="project" value="InterPro"/>
</dbReference>
<feature type="domain" description="Dockerin" evidence="2">
    <location>
        <begin position="979"/>
        <end position="1038"/>
    </location>
</feature>
<dbReference type="GO" id="GO:0005509">
    <property type="term" value="F:calcium ion binding"/>
    <property type="evidence" value="ECO:0007669"/>
    <property type="project" value="InterPro"/>
</dbReference>
<dbReference type="Gene3D" id="2.160.20.10">
    <property type="entry name" value="Single-stranded right-handed beta-helix, Pectin lyase-like"/>
    <property type="match status" value="1"/>
</dbReference>
<dbReference type="InterPro" id="IPR006644">
    <property type="entry name" value="Cadg"/>
</dbReference>
<dbReference type="InterPro" id="IPR011050">
    <property type="entry name" value="Pectin_lyase_fold/virulence"/>
</dbReference>
<dbReference type="InterPro" id="IPR018247">
    <property type="entry name" value="EF_Hand_1_Ca_BS"/>
</dbReference>
<evidence type="ECO:0000313" key="3">
    <source>
        <dbReference type="EMBL" id="MDR6223227.1"/>
    </source>
</evidence>
<evidence type="ECO:0000256" key="1">
    <source>
        <dbReference type="ARBA" id="ARBA00016512"/>
    </source>
</evidence>
<dbReference type="InterPro" id="IPR015919">
    <property type="entry name" value="Cadherin-like_sf"/>
</dbReference>
<dbReference type="SMART" id="SM00710">
    <property type="entry name" value="PbH1"/>
    <property type="match status" value="7"/>
</dbReference>
<gene>
    <name evidence="3" type="ORF">J2750_001692</name>
</gene>
<dbReference type="Gene3D" id="1.10.1330.10">
    <property type="entry name" value="Dockerin domain"/>
    <property type="match status" value="1"/>
</dbReference>
<protein>
    <recommendedName>
        <fullName evidence="1">Probable pectate lyase C</fullName>
    </recommendedName>
</protein>
<dbReference type="GO" id="GO:0004553">
    <property type="term" value="F:hydrolase activity, hydrolyzing O-glycosyl compounds"/>
    <property type="evidence" value="ECO:0007669"/>
    <property type="project" value="InterPro"/>
</dbReference>
<dbReference type="Gene3D" id="2.60.40.10">
    <property type="entry name" value="Immunoglobulins"/>
    <property type="match status" value="1"/>
</dbReference>
<dbReference type="PROSITE" id="PS00018">
    <property type="entry name" value="EF_HAND_1"/>
    <property type="match status" value="1"/>
</dbReference>
<dbReference type="SUPFAM" id="SSF63446">
    <property type="entry name" value="Type I dockerin domain"/>
    <property type="match status" value="1"/>
</dbReference>
<dbReference type="Pfam" id="PF05345">
    <property type="entry name" value="He_PIG"/>
    <property type="match status" value="1"/>
</dbReference>
<dbReference type="InterPro" id="IPR006626">
    <property type="entry name" value="PbH1"/>
</dbReference>
<dbReference type="InterPro" id="IPR002102">
    <property type="entry name" value="Cohesin_dom"/>
</dbReference>
<evidence type="ECO:0000259" key="2">
    <source>
        <dbReference type="PROSITE" id="PS51766"/>
    </source>
</evidence>
<dbReference type="CDD" id="cd08547">
    <property type="entry name" value="Type_II_cohesin"/>
    <property type="match status" value="1"/>
</dbReference>
<dbReference type="InterPro" id="IPR002105">
    <property type="entry name" value="Dockerin_1_rpt"/>
</dbReference>
<proteinExistence type="predicted"/>
<dbReference type="CDD" id="cd14254">
    <property type="entry name" value="Dockerin_II"/>
    <property type="match status" value="1"/>
</dbReference>
<dbReference type="EMBL" id="JAVDQI010000006">
    <property type="protein sequence ID" value="MDR6223227.1"/>
    <property type="molecule type" value="Genomic_DNA"/>
</dbReference>
<dbReference type="PROSITE" id="PS51766">
    <property type="entry name" value="DOCKERIN"/>
    <property type="match status" value="1"/>
</dbReference>
<name>A0AA90U036_9EURY</name>
<dbReference type="InterPro" id="IPR036439">
    <property type="entry name" value="Dockerin_dom_sf"/>
</dbReference>
<dbReference type="SUPFAM" id="SSF51126">
    <property type="entry name" value="Pectin lyase-like"/>
    <property type="match status" value="1"/>
</dbReference>
<dbReference type="SMART" id="SM00736">
    <property type="entry name" value="CADG"/>
    <property type="match status" value="1"/>
</dbReference>
<dbReference type="RefSeq" id="WP_270095537.1">
    <property type="nucleotide sequence ID" value="NZ_JAQFFK010000001.1"/>
</dbReference>
<dbReference type="Pfam" id="PF00404">
    <property type="entry name" value="Dockerin_1"/>
    <property type="match status" value="1"/>
</dbReference>
<dbReference type="Gene3D" id="2.60.40.680">
    <property type="match status" value="1"/>
</dbReference>
<dbReference type="Proteomes" id="UP001185015">
    <property type="component" value="Unassembled WGS sequence"/>
</dbReference>
<dbReference type="InterPro" id="IPR013783">
    <property type="entry name" value="Ig-like_fold"/>
</dbReference>
<comment type="caution">
    <text evidence="3">The sequence shown here is derived from an EMBL/GenBank/DDBJ whole genome shotgun (WGS) entry which is preliminary data.</text>
</comment>
<evidence type="ECO:0000313" key="4">
    <source>
        <dbReference type="Proteomes" id="UP001185015"/>
    </source>
</evidence>